<dbReference type="GO" id="GO:0005576">
    <property type="term" value="C:extracellular region"/>
    <property type="evidence" value="ECO:0007669"/>
    <property type="project" value="UniProtKB-SubCell"/>
</dbReference>
<evidence type="ECO:0000313" key="10">
    <source>
        <dbReference type="Proteomes" id="UP001632038"/>
    </source>
</evidence>
<keyword evidence="4" id="KW-0372">Hormone</keyword>
<proteinExistence type="inferred from homology"/>
<dbReference type="Proteomes" id="UP001632038">
    <property type="component" value="Unassembled WGS sequence"/>
</dbReference>
<reference evidence="10" key="1">
    <citation type="journal article" date="2024" name="IScience">
        <title>Strigolactones Initiate the Formation of Haustorium-like Structures in Castilleja.</title>
        <authorList>
            <person name="Buerger M."/>
            <person name="Peterson D."/>
            <person name="Chory J."/>
        </authorList>
    </citation>
    <scope>NUCLEOTIDE SEQUENCE [LARGE SCALE GENOMIC DNA]</scope>
</reference>
<comment type="similarity">
    <text evidence="2">Belongs to the plant rapid alkalinization factor (RALF) family.</text>
</comment>
<feature type="signal peptide" evidence="8">
    <location>
        <begin position="1"/>
        <end position="24"/>
    </location>
</feature>
<evidence type="ECO:0000313" key="9">
    <source>
        <dbReference type="EMBL" id="KAL3615296.1"/>
    </source>
</evidence>
<evidence type="ECO:0000256" key="8">
    <source>
        <dbReference type="SAM" id="SignalP"/>
    </source>
</evidence>
<comment type="subcellular location">
    <subcellularLocation>
        <location evidence="1">Secreted</location>
    </subcellularLocation>
</comment>
<keyword evidence="3" id="KW-0964">Secreted</keyword>
<sequence length="80" mass="8161">MARLLVASIFVVLLAAASFPSAQSTTYIGYPAIGAGRIPGNPPAVPGNPYGRGCTKAERCGGRGGSGSIEDSSKPRKNLR</sequence>
<feature type="region of interest" description="Disordered" evidence="7">
    <location>
        <begin position="56"/>
        <end position="80"/>
    </location>
</feature>
<dbReference type="InterPro" id="IPR008801">
    <property type="entry name" value="RALF"/>
</dbReference>
<keyword evidence="5 8" id="KW-0732">Signal</keyword>
<gene>
    <name evidence="9" type="ORF">CASFOL_040957</name>
</gene>
<evidence type="ECO:0000256" key="7">
    <source>
        <dbReference type="SAM" id="MobiDB-lite"/>
    </source>
</evidence>
<dbReference type="GO" id="GO:0005179">
    <property type="term" value="F:hormone activity"/>
    <property type="evidence" value="ECO:0007669"/>
    <property type="project" value="UniProtKB-KW"/>
</dbReference>
<dbReference type="Pfam" id="PF05498">
    <property type="entry name" value="RALF"/>
    <property type="match status" value="1"/>
</dbReference>
<protein>
    <submittedName>
        <fullName evidence="9">Uncharacterized protein</fullName>
    </submittedName>
</protein>
<organism evidence="9 10">
    <name type="scientific">Castilleja foliolosa</name>
    <dbReference type="NCBI Taxonomy" id="1961234"/>
    <lineage>
        <taxon>Eukaryota</taxon>
        <taxon>Viridiplantae</taxon>
        <taxon>Streptophyta</taxon>
        <taxon>Embryophyta</taxon>
        <taxon>Tracheophyta</taxon>
        <taxon>Spermatophyta</taxon>
        <taxon>Magnoliopsida</taxon>
        <taxon>eudicotyledons</taxon>
        <taxon>Gunneridae</taxon>
        <taxon>Pentapetalae</taxon>
        <taxon>asterids</taxon>
        <taxon>lamiids</taxon>
        <taxon>Lamiales</taxon>
        <taxon>Orobanchaceae</taxon>
        <taxon>Pedicularideae</taxon>
        <taxon>Castillejinae</taxon>
        <taxon>Castilleja</taxon>
    </lineage>
</organism>
<name>A0ABD3BDY8_9LAMI</name>
<dbReference type="EMBL" id="JAVIJP010000100">
    <property type="protein sequence ID" value="KAL3615296.1"/>
    <property type="molecule type" value="Genomic_DNA"/>
</dbReference>
<evidence type="ECO:0000256" key="5">
    <source>
        <dbReference type="ARBA" id="ARBA00022729"/>
    </source>
</evidence>
<feature type="chain" id="PRO_5044874191" evidence="8">
    <location>
        <begin position="25"/>
        <end position="80"/>
    </location>
</feature>
<evidence type="ECO:0000256" key="1">
    <source>
        <dbReference type="ARBA" id="ARBA00004613"/>
    </source>
</evidence>
<evidence type="ECO:0000256" key="3">
    <source>
        <dbReference type="ARBA" id="ARBA00022525"/>
    </source>
</evidence>
<comment type="caution">
    <text evidence="9">The sequence shown here is derived from an EMBL/GenBank/DDBJ whole genome shotgun (WGS) entry which is preliminary data.</text>
</comment>
<evidence type="ECO:0000256" key="2">
    <source>
        <dbReference type="ARBA" id="ARBA00009178"/>
    </source>
</evidence>
<evidence type="ECO:0000256" key="6">
    <source>
        <dbReference type="ARBA" id="ARBA00023157"/>
    </source>
</evidence>
<accession>A0ABD3BDY8</accession>
<keyword evidence="6" id="KW-1015">Disulfide bond</keyword>
<evidence type="ECO:0000256" key="4">
    <source>
        <dbReference type="ARBA" id="ARBA00022702"/>
    </source>
</evidence>
<keyword evidence="10" id="KW-1185">Reference proteome</keyword>
<dbReference type="AlphaFoldDB" id="A0ABD3BDY8"/>